<dbReference type="OrthoDB" id="5859699at2759"/>
<proteinExistence type="predicted"/>
<evidence type="ECO:0000313" key="1">
    <source>
        <dbReference type="EMBL" id="KIH54481.1"/>
    </source>
</evidence>
<dbReference type="Proteomes" id="UP000054047">
    <property type="component" value="Unassembled WGS sequence"/>
</dbReference>
<dbReference type="InterPro" id="IPR027417">
    <property type="entry name" value="P-loop_NTPase"/>
</dbReference>
<dbReference type="GO" id="GO:0016887">
    <property type="term" value="F:ATP hydrolysis activity"/>
    <property type="evidence" value="ECO:0007669"/>
    <property type="project" value="TreeGrafter"/>
</dbReference>
<dbReference type="PANTHER" id="PTHR48102">
    <property type="entry name" value="ATP-DEPENDENT CLP PROTEASE ATP-BINDING SUBUNIT CLPX-LIKE, MITOCHONDRIAL-RELATED"/>
    <property type="match status" value="1"/>
</dbReference>
<evidence type="ECO:0000313" key="2">
    <source>
        <dbReference type="Proteomes" id="UP000054047"/>
    </source>
</evidence>
<dbReference type="InterPro" id="IPR050052">
    <property type="entry name" value="ATP-dep_Clp_protease_ClpX"/>
</dbReference>
<gene>
    <name evidence="1" type="ORF">ANCDUO_15373</name>
</gene>
<dbReference type="GO" id="GO:0005524">
    <property type="term" value="F:ATP binding"/>
    <property type="evidence" value="ECO:0007669"/>
    <property type="project" value="TreeGrafter"/>
</dbReference>
<organism evidence="1 2">
    <name type="scientific">Ancylostoma duodenale</name>
    <dbReference type="NCBI Taxonomy" id="51022"/>
    <lineage>
        <taxon>Eukaryota</taxon>
        <taxon>Metazoa</taxon>
        <taxon>Ecdysozoa</taxon>
        <taxon>Nematoda</taxon>
        <taxon>Chromadorea</taxon>
        <taxon>Rhabditida</taxon>
        <taxon>Rhabditina</taxon>
        <taxon>Rhabditomorpha</taxon>
        <taxon>Strongyloidea</taxon>
        <taxon>Ancylostomatidae</taxon>
        <taxon>Ancylostomatinae</taxon>
        <taxon>Ancylostoma</taxon>
    </lineage>
</organism>
<name>A0A0C2GBY7_9BILA</name>
<dbReference type="EMBL" id="KN739022">
    <property type="protein sequence ID" value="KIH54481.1"/>
    <property type="molecule type" value="Genomic_DNA"/>
</dbReference>
<dbReference type="PANTHER" id="PTHR48102:SF7">
    <property type="entry name" value="ATP-DEPENDENT CLP PROTEASE ATP-BINDING SUBUNIT CLPX-LIKE, MITOCHONDRIAL"/>
    <property type="match status" value="1"/>
</dbReference>
<feature type="non-terminal residue" evidence="1">
    <location>
        <position position="78"/>
    </location>
</feature>
<dbReference type="GO" id="GO:0005759">
    <property type="term" value="C:mitochondrial matrix"/>
    <property type="evidence" value="ECO:0007669"/>
    <property type="project" value="TreeGrafter"/>
</dbReference>
<dbReference type="GO" id="GO:0051603">
    <property type="term" value="P:proteolysis involved in protein catabolic process"/>
    <property type="evidence" value="ECO:0007669"/>
    <property type="project" value="TreeGrafter"/>
</dbReference>
<accession>A0A0C2GBY7</accession>
<protein>
    <submittedName>
        <fullName evidence="1">Uncharacterized protein</fullName>
    </submittedName>
</protein>
<dbReference type="Gene3D" id="3.40.50.300">
    <property type="entry name" value="P-loop containing nucleotide triphosphate hydrolases"/>
    <property type="match status" value="1"/>
</dbReference>
<reference evidence="1" key="1">
    <citation type="submission" date="2013-12" db="EMBL/GenBank/DDBJ databases">
        <title>Draft genome of the parsitic nematode Ancylostoma duodenale.</title>
        <authorList>
            <person name="Mitreva M."/>
        </authorList>
    </citation>
    <scope>NUCLEOTIDE SEQUENCE [LARGE SCALE GENOMIC DNA]</scope>
    <source>
        <strain evidence="1">Zhejiang</strain>
    </source>
</reference>
<keyword evidence="2" id="KW-1185">Reference proteome</keyword>
<sequence>MLISYPGMLYEDASNQVALLPSYGKEYLEEHSFRVPYPKEIVDYLDKFVIGQELAKRTLAVGIYQHYKRLENNTEIKS</sequence>
<dbReference type="AlphaFoldDB" id="A0A0C2GBY7"/>